<reference evidence="9 10" key="1">
    <citation type="journal article" date="2018" name="IMA Fungus">
        <title>IMA Genome-F 9: Draft genome sequence of Annulohypoxylon stygium, Aspergillus mulundensis, Berkeleyomyces basicola (syn. Thielaviopsis basicola), Ceratocystis smalleyi, two Cercospora beticola strains, Coleophoma cylindrospora, Fusarium fracticaudum, Phialophora cf. hyalina, and Morchella septimelata.</title>
        <authorList>
            <person name="Wingfield B.D."/>
            <person name="Bills G.F."/>
            <person name="Dong Y."/>
            <person name="Huang W."/>
            <person name="Nel W.J."/>
            <person name="Swalarsk-Parry B.S."/>
            <person name="Vaghefi N."/>
            <person name="Wilken P.M."/>
            <person name="An Z."/>
            <person name="de Beer Z.W."/>
            <person name="De Vos L."/>
            <person name="Chen L."/>
            <person name="Duong T.A."/>
            <person name="Gao Y."/>
            <person name="Hammerbacher A."/>
            <person name="Kikkert J.R."/>
            <person name="Li Y."/>
            <person name="Li H."/>
            <person name="Li K."/>
            <person name="Li Q."/>
            <person name="Liu X."/>
            <person name="Ma X."/>
            <person name="Naidoo K."/>
            <person name="Pethybridge S.J."/>
            <person name="Sun J."/>
            <person name="Steenkamp E.T."/>
            <person name="van der Nest M.A."/>
            <person name="van Wyk S."/>
            <person name="Wingfield M.J."/>
            <person name="Xiong C."/>
            <person name="Yue Q."/>
            <person name="Zhang X."/>
        </authorList>
    </citation>
    <scope>NUCLEOTIDE SEQUENCE [LARGE SCALE GENOMIC DNA]</scope>
    <source>
        <strain evidence="9 10">DSM 5745</strain>
    </source>
</reference>
<evidence type="ECO:0000256" key="1">
    <source>
        <dbReference type="ARBA" id="ARBA00004141"/>
    </source>
</evidence>
<dbReference type="EMBL" id="PVWQ01000014">
    <property type="protein sequence ID" value="RDW64440.1"/>
    <property type="molecule type" value="Genomic_DNA"/>
</dbReference>
<evidence type="ECO:0000256" key="5">
    <source>
        <dbReference type="ARBA" id="ARBA00038359"/>
    </source>
</evidence>
<comment type="similarity">
    <text evidence="5">Belongs to the SAT4 family.</text>
</comment>
<evidence type="ECO:0000256" key="3">
    <source>
        <dbReference type="ARBA" id="ARBA00022989"/>
    </source>
</evidence>
<feature type="transmembrane region" description="Helical" evidence="7">
    <location>
        <begin position="129"/>
        <end position="150"/>
    </location>
</feature>
<feature type="transmembrane region" description="Helical" evidence="7">
    <location>
        <begin position="51"/>
        <end position="76"/>
    </location>
</feature>
<dbReference type="InterPro" id="IPR049326">
    <property type="entry name" value="Rhodopsin_dom_fungi"/>
</dbReference>
<sequence length="377" mass="40902">MSSTVHLGNPSDDKGPKILAVLWGLTGFTMVIVAARMFIRGKMLRNFGPDDWLIAFSMMMGIVYCAITTANIAIGYGKHAYVLDTSTVEEATFLNTLSFLFGIVSFSVPKLAVAAMLNRILNPSLVQKAAIWGLTGLGAVISGICIIILFTMCDPAHALWHTTLVAEGKATCRDTWILINYAIFTGAYSAFIDLYLAIYPAFVLMKLHMSLRKRMALCAALGLGAIASAMAVVKCTQVKGLADKNDYTYGTADLVLWTNVESDVVIIASCIPTLQPVLELILGKRKLSSYSGSKNKYKGSQQLHDYSHSRSQSKMNKSARKTDLTITGVESQESILRDEGGGHPMGAIRRTDNVVVEYGARGEGLGHSVESPGRESW</sequence>
<dbReference type="PANTHER" id="PTHR33048:SF155">
    <property type="entry name" value="INTEGRAL MEMBRANE PROTEIN"/>
    <property type="match status" value="1"/>
</dbReference>
<evidence type="ECO:0000256" key="2">
    <source>
        <dbReference type="ARBA" id="ARBA00022692"/>
    </source>
</evidence>
<dbReference type="OrthoDB" id="5331848at2759"/>
<dbReference type="Proteomes" id="UP000256690">
    <property type="component" value="Unassembled WGS sequence"/>
</dbReference>
<comment type="subcellular location">
    <subcellularLocation>
        <location evidence="1">Membrane</location>
        <topology evidence="1">Multi-pass membrane protein</topology>
    </subcellularLocation>
</comment>
<organism evidence="9 10">
    <name type="scientific">Aspergillus mulundensis</name>
    <dbReference type="NCBI Taxonomy" id="1810919"/>
    <lineage>
        <taxon>Eukaryota</taxon>
        <taxon>Fungi</taxon>
        <taxon>Dikarya</taxon>
        <taxon>Ascomycota</taxon>
        <taxon>Pezizomycotina</taxon>
        <taxon>Eurotiomycetes</taxon>
        <taxon>Eurotiomycetidae</taxon>
        <taxon>Eurotiales</taxon>
        <taxon>Aspergillaceae</taxon>
        <taxon>Aspergillus</taxon>
        <taxon>Aspergillus subgen. Nidulantes</taxon>
    </lineage>
</organism>
<dbReference type="GeneID" id="38120221"/>
<evidence type="ECO:0000256" key="4">
    <source>
        <dbReference type="ARBA" id="ARBA00023136"/>
    </source>
</evidence>
<feature type="region of interest" description="Disordered" evidence="6">
    <location>
        <begin position="290"/>
        <end position="322"/>
    </location>
</feature>
<dbReference type="GO" id="GO:0016020">
    <property type="term" value="C:membrane"/>
    <property type="evidence" value="ECO:0007669"/>
    <property type="project" value="UniProtKB-SubCell"/>
</dbReference>
<proteinExistence type="inferred from homology"/>
<keyword evidence="10" id="KW-1185">Reference proteome</keyword>
<accession>A0A3D8QS15</accession>
<evidence type="ECO:0000313" key="9">
    <source>
        <dbReference type="EMBL" id="RDW64440.1"/>
    </source>
</evidence>
<protein>
    <recommendedName>
        <fullName evidence="8">Rhodopsin domain-containing protein</fullName>
    </recommendedName>
</protein>
<dbReference type="PANTHER" id="PTHR33048">
    <property type="entry name" value="PTH11-LIKE INTEGRAL MEMBRANE PROTEIN (AFU_ORTHOLOGUE AFUA_5G11245)"/>
    <property type="match status" value="1"/>
</dbReference>
<dbReference type="Pfam" id="PF20684">
    <property type="entry name" value="Fung_rhodopsin"/>
    <property type="match status" value="1"/>
</dbReference>
<comment type="caution">
    <text evidence="9">The sequence shown here is derived from an EMBL/GenBank/DDBJ whole genome shotgun (WGS) entry which is preliminary data.</text>
</comment>
<evidence type="ECO:0000256" key="6">
    <source>
        <dbReference type="SAM" id="MobiDB-lite"/>
    </source>
</evidence>
<evidence type="ECO:0000256" key="7">
    <source>
        <dbReference type="SAM" id="Phobius"/>
    </source>
</evidence>
<keyword evidence="3 7" id="KW-1133">Transmembrane helix</keyword>
<name>A0A3D8QS15_9EURO</name>
<feature type="transmembrane region" description="Helical" evidence="7">
    <location>
        <begin position="96"/>
        <end position="117"/>
    </location>
</feature>
<feature type="compositionally biased region" description="Low complexity" evidence="6">
    <location>
        <begin position="290"/>
        <end position="300"/>
    </location>
</feature>
<feature type="transmembrane region" description="Helical" evidence="7">
    <location>
        <begin position="20"/>
        <end position="39"/>
    </location>
</feature>
<evidence type="ECO:0000259" key="8">
    <source>
        <dbReference type="Pfam" id="PF20684"/>
    </source>
</evidence>
<feature type="transmembrane region" description="Helical" evidence="7">
    <location>
        <begin position="178"/>
        <end position="203"/>
    </location>
</feature>
<dbReference type="AlphaFoldDB" id="A0A3D8QS15"/>
<evidence type="ECO:0000313" key="10">
    <source>
        <dbReference type="Proteomes" id="UP000256690"/>
    </source>
</evidence>
<gene>
    <name evidence="9" type="ORF">DSM5745_09851</name>
</gene>
<keyword evidence="2 7" id="KW-0812">Transmembrane</keyword>
<feature type="compositionally biased region" description="Polar residues" evidence="6">
    <location>
        <begin position="301"/>
        <end position="316"/>
    </location>
</feature>
<dbReference type="RefSeq" id="XP_026599599.1">
    <property type="nucleotide sequence ID" value="XM_026751867.1"/>
</dbReference>
<feature type="domain" description="Rhodopsin" evidence="8">
    <location>
        <begin position="35"/>
        <end position="279"/>
    </location>
</feature>
<dbReference type="InterPro" id="IPR052337">
    <property type="entry name" value="SAT4-like"/>
</dbReference>
<dbReference type="STRING" id="1810919.A0A3D8QS15"/>
<keyword evidence="4 7" id="KW-0472">Membrane</keyword>
<feature type="transmembrane region" description="Helical" evidence="7">
    <location>
        <begin position="215"/>
        <end position="233"/>
    </location>
</feature>